<dbReference type="PROSITE" id="PS51421">
    <property type="entry name" value="RAS"/>
    <property type="match status" value="1"/>
</dbReference>
<dbReference type="SMART" id="SM00174">
    <property type="entry name" value="RHO"/>
    <property type="match status" value="1"/>
</dbReference>
<gene>
    <name evidence="2" type="ORF">TRFO_18463</name>
</gene>
<dbReference type="InterPro" id="IPR027417">
    <property type="entry name" value="P-loop_NTPase"/>
</dbReference>
<organism evidence="2 3">
    <name type="scientific">Tritrichomonas foetus</name>
    <dbReference type="NCBI Taxonomy" id="1144522"/>
    <lineage>
        <taxon>Eukaryota</taxon>
        <taxon>Metamonada</taxon>
        <taxon>Parabasalia</taxon>
        <taxon>Tritrichomonadida</taxon>
        <taxon>Tritrichomonadidae</taxon>
        <taxon>Tritrichomonas</taxon>
    </lineage>
</organism>
<dbReference type="Gene3D" id="3.40.50.300">
    <property type="entry name" value="P-loop containing nucleotide triphosphate hydrolases"/>
    <property type="match status" value="1"/>
</dbReference>
<evidence type="ECO:0000313" key="3">
    <source>
        <dbReference type="Proteomes" id="UP000179807"/>
    </source>
</evidence>
<dbReference type="SMART" id="SM00175">
    <property type="entry name" value="RAB"/>
    <property type="match status" value="1"/>
</dbReference>
<dbReference type="VEuPathDB" id="TrichDB:TRFO_18463"/>
<evidence type="ECO:0000256" key="1">
    <source>
        <dbReference type="ARBA" id="ARBA00022741"/>
    </source>
</evidence>
<dbReference type="PRINTS" id="PR00449">
    <property type="entry name" value="RASTRNSFRMNG"/>
</dbReference>
<dbReference type="NCBIfam" id="TIGR00231">
    <property type="entry name" value="small_GTP"/>
    <property type="match status" value="1"/>
</dbReference>
<sequence>MVTPTVGSGVILKDINTSKGVIPLKIWDTAGEERYRSFTGLYSQSSNAGIIVFDVTDEKSFESLDGWITEFRNNANEGAILFLAGNKTDLIDEREISFEKASNFAFENKMKYFEVSAKTGENVELLFCDLATELGPKFIEGNENVYLDKTQEIHSGCTC</sequence>
<dbReference type="GO" id="GO:0003924">
    <property type="term" value="F:GTPase activity"/>
    <property type="evidence" value="ECO:0007669"/>
    <property type="project" value="InterPro"/>
</dbReference>
<dbReference type="GeneID" id="94834902"/>
<dbReference type="Proteomes" id="UP000179807">
    <property type="component" value="Unassembled WGS sequence"/>
</dbReference>
<dbReference type="OrthoDB" id="63533at2759"/>
<dbReference type="PANTHER" id="PTHR47978">
    <property type="match status" value="1"/>
</dbReference>
<comment type="caution">
    <text evidence="2">The sequence shown here is derived from an EMBL/GenBank/DDBJ whole genome shotgun (WGS) entry which is preliminary data.</text>
</comment>
<name>A0A1J4KL78_9EUKA</name>
<keyword evidence="1" id="KW-0547">Nucleotide-binding</keyword>
<dbReference type="SUPFAM" id="SSF52540">
    <property type="entry name" value="P-loop containing nucleoside triphosphate hydrolases"/>
    <property type="match status" value="1"/>
</dbReference>
<dbReference type="AlphaFoldDB" id="A0A1J4KL78"/>
<proteinExistence type="predicted"/>
<evidence type="ECO:0000313" key="2">
    <source>
        <dbReference type="EMBL" id="OHT11890.1"/>
    </source>
</evidence>
<protein>
    <submittedName>
        <fullName evidence="2">Small GTP-binding protein</fullName>
    </submittedName>
</protein>
<dbReference type="FunFam" id="3.40.50.300:FF:001447">
    <property type="entry name" value="Ras-related protein Rab-1B"/>
    <property type="match status" value="1"/>
</dbReference>
<dbReference type="CDD" id="cd00154">
    <property type="entry name" value="Rab"/>
    <property type="match status" value="1"/>
</dbReference>
<dbReference type="GO" id="GO:0005525">
    <property type="term" value="F:GTP binding"/>
    <property type="evidence" value="ECO:0007669"/>
    <property type="project" value="InterPro"/>
</dbReference>
<keyword evidence="3" id="KW-1185">Reference proteome</keyword>
<dbReference type="PROSITE" id="PS51419">
    <property type="entry name" value="RAB"/>
    <property type="match status" value="1"/>
</dbReference>
<dbReference type="Pfam" id="PF00071">
    <property type="entry name" value="Ras"/>
    <property type="match status" value="1"/>
</dbReference>
<dbReference type="SMART" id="SM00173">
    <property type="entry name" value="RAS"/>
    <property type="match status" value="1"/>
</dbReference>
<accession>A0A1J4KL78</accession>
<dbReference type="RefSeq" id="XP_068365026.1">
    <property type="nucleotide sequence ID" value="XM_068500198.1"/>
</dbReference>
<dbReference type="InterPro" id="IPR001806">
    <property type="entry name" value="Small_GTPase"/>
</dbReference>
<dbReference type="EMBL" id="MLAK01000576">
    <property type="protein sequence ID" value="OHT11890.1"/>
    <property type="molecule type" value="Genomic_DNA"/>
</dbReference>
<reference evidence="2" key="1">
    <citation type="submission" date="2016-10" db="EMBL/GenBank/DDBJ databases">
        <authorList>
            <person name="Benchimol M."/>
            <person name="Almeida L.G."/>
            <person name="Vasconcelos A.T."/>
            <person name="Perreira-Neves A."/>
            <person name="Rosa I.A."/>
            <person name="Tasca T."/>
            <person name="Bogo M.R."/>
            <person name="de Souza W."/>
        </authorList>
    </citation>
    <scope>NUCLEOTIDE SEQUENCE [LARGE SCALE GENOMIC DNA]</scope>
    <source>
        <strain evidence="2">K</strain>
    </source>
</reference>
<dbReference type="InterPro" id="IPR005225">
    <property type="entry name" value="Small_GTP-bd"/>
</dbReference>